<dbReference type="InterPro" id="IPR016783">
    <property type="entry name" value="Biofilm_formation_YmcA"/>
</dbReference>
<keyword evidence="2" id="KW-1185">Reference proteome</keyword>
<dbReference type="SUPFAM" id="SSF158622">
    <property type="entry name" value="YheA/YmcA-like"/>
    <property type="match status" value="1"/>
</dbReference>
<dbReference type="RefSeq" id="WP_336586265.1">
    <property type="nucleotide sequence ID" value="NZ_JBBAXC010000004.1"/>
</dbReference>
<protein>
    <submittedName>
        <fullName evidence="1">RicAFT regulatory complex protein RicA family protein</fullName>
    </submittedName>
</protein>
<dbReference type="Gene3D" id="1.20.1500.10">
    <property type="entry name" value="YheA/YmcA-like"/>
    <property type="match status" value="1"/>
</dbReference>
<organism evidence="1 2">
    <name type="scientific">Bacillus spongiae</name>
    <dbReference type="NCBI Taxonomy" id="2683610"/>
    <lineage>
        <taxon>Bacteria</taxon>
        <taxon>Bacillati</taxon>
        <taxon>Bacillota</taxon>
        <taxon>Bacilli</taxon>
        <taxon>Bacillales</taxon>
        <taxon>Bacillaceae</taxon>
        <taxon>Bacillus</taxon>
    </lineage>
</organism>
<dbReference type="InterPro" id="IPR052767">
    <property type="entry name" value="Bact_com_dev_regulator"/>
</dbReference>
<sequence>MTKYTKEDIIARARELANMISDTEEVDFFKRAEAQINANQKISEKIASIKSLQKQAVNFQQYGKVEAQKMVEEKIDKIQAELDSLPVVQEFKQSQVDVNDLLQMVASTISNSVTDNIIKSTGGDLLRGETGSKVENSAPGSCS</sequence>
<dbReference type="EMBL" id="JBBAXC010000004">
    <property type="protein sequence ID" value="MEI5906839.1"/>
    <property type="molecule type" value="Genomic_DNA"/>
</dbReference>
<name>A0ABU8HCE4_9BACI</name>
<reference evidence="1 2" key="1">
    <citation type="journal article" date="2018" name="J. Microbiol.">
        <title>Bacillus spongiae sp. nov., isolated from sponge of Jeju Island.</title>
        <authorList>
            <person name="Lee G.E."/>
            <person name="Im W.T."/>
            <person name="Park J.S."/>
        </authorList>
    </citation>
    <scope>NUCLEOTIDE SEQUENCE [LARGE SCALE GENOMIC DNA]</scope>
    <source>
        <strain evidence="1 2">135PIL107-10</strain>
    </source>
</reference>
<dbReference type="InterPro" id="IPR010368">
    <property type="entry name" value="Com_YlbF"/>
</dbReference>
<comment type="caution">
    <text evidence="1">The sequence shown here is derived from an EMBL/GenBank/DDBJ whole genome shotgun (WGS) entry which is preliminary data.</text>
</comment>
<dbReference type="Pfam" id="PF06133">
    <property type="entry name" value="Com_YlbF"/>
    <property type="match status" value="1"/>
</dbReference>
<dbReference type="PANTHER" id="PTHR38448:SF1">
    <property type="entry name" value="YLBF FAMILY REGULATOR"/>
    <property type="match status" value="1"/>
</dbReference>
<gene>
    <name evidence="1" type="ORF">WAK64_07170</name>
</gene>
<dbReference type="PIRSF" id="PIRSF021287">
    <property type="entry name" value="Biofilm_formation_YmcA"/>
    <property type="match status" value="1"/>
</dbReference>
<dbReference type="PANTHER" id="PTHR38448">
    <property type="entry name" value="REGULATORY PROTEIN YLBF-RELATED"/>
    <property type="match status" value="1"/>
</dbReference>
<dbReference type="Proteomes" id="UP001312865">
    <property type="component" value="Unassembled WGS sequence"/>
</dbReference>
<evidence type="ECO:0000313" key="1">
    <source>
        <dbReference type="EMBL" id="MEI5906839.1"/>
    </source>
</evidence>
<proteinExistence type="predicted"/>
<dbReference type="InterPro" id="IPR023378">
    <property type="entry name" value="YheA/YmcA-like_dom_sf"/>
</dbReference>
<accession>A0ABU8HCE4</accession>
<evidence type="ECO:0000313" key="2">
    <source>
        <dbReference type="Proteomes" id="UP001312865"/>
    </source>
</evidence>